<accession>A0A846MSJ3</accession>
<sequence>MENTQNFNMGGTQASSSKLEEIKKIIFGEELETYNSELKKLKNLLDSYRTEMSVKIDEVKIEMLRSIEKSEERLLNQIQQVQAVMQQELQNQRQRQVSKSALKQIFDQMSNTLGQ</sequence>
<keyword evidence="1" id="KW-0175">Coiled coil</keyword>
<feature type="coiled-coil region" evidence="1">
    <location>
        <begin position="31"/>
        <end position="95"/>
    </location>
</feature>
<dbReference type="RefSeq" id="WP_166920042.1">
    <property type="nucleotide sequence ID" value="NZ_JAASRN010000002.1"/>
</dbReference>
<comment type="caution">
    <text evidence="2">The sequence shown here is derived from an EMBL/GenBank/DDBJ whole genome shotgun (WGS) entry which is preliminary data.</text>
</comment>
<evidence type="ECO:0000313" key="3">
    <source>
        <dbReference type="Proteomes" id="UP000537126"/>
    </source>
</evidence>
<proteinExistence type="predicted"/>
<dbReference type="Proteomes" id="UP000537126">
    <property type="component" value="Unassembled WGS sequence"/>
</dbReference>
<keyword evidence="3" id="KW-1185">Reference proteome</keyword>
<dbReference type="AlphaFoldDB" id="A0A846MSJ3"/>
<organism evidence="2 3">
    <name type="scientific">Thermonema lapsum</name>
    <dbReference type="NCBI Taxonomy" id="28195"/>
    <lineage>
        <taxon>Bacteria</taxon>
        <taxon>Pseudomonadati</taxon>
        <taxon>Bacteroidota</taxon>
        <taxon>Cytophagia</taxon>
        <taxon>Cytophagales</taxon>
        <taxon>Thermonemataceae</taxon>
        <taxon>Thermonema</taxon>
    </lineage>
</organism>
<dbReference type="EMBL" id="JAASRN010000002">
    <property type="protein sequence ID" value="NIK74409.1"/>
    <property type="molecule type" value="Genomic_DNA"/>
</dbReference>
<reference evidence="2 3" key="1">
    <citation type="submission" date="2020-03" db="EMBL/GenBank/DDBJ databases">
        <title>Genomic Encyclopedia of Type Strains, Phase IV (KMG-IV): sequencing the most valuable type-strain genomes for metagenomic binning, comparative biology and taxonomic classification.</title>
        <authorList>
            <person name="Goeker M."/>
        </authorList>
    </citation>
    <scope>NUCLEOTIDE SEQUENCE [LARGE SCALE GENOMIC DNA]</scope>
    <source>
        <strain evidence="2 3">DSM 5718</strain>
    </source>
</reference>
<protein>
    <submittedName>
        <fullName evidence="2">Uncharacterized protein YcbK (DUF882 family)</fullName>
    </submittedName>
</protein>
<name>A0A846MSJ3_9BACT</name>
<evidence type="ECO:0000313" key="2">
    <source>
        <dbReference type="EMBL" id="NIK74409.1"/>
    </source>
</evidence>
<gene>
    <name evidence="2" type="ORF">FHS56_001922</name>
</gene>
<evidence type="ECO:0000256" key="1">
    <source>
        <dbReference type="SAM" id="Coils"/>
    </source>
</evidence>